<name>A0ABW8NAR2_9MICC</name>
<organism evidence="1 2">
    <name type="scientific">Paenarthrobacter histidinolovorans</name>
    <dbReference type="NCBI Taxonomy" id="43664"/>
    <lineage>
        <taxon>Bacteria</taxon>
        <taxon>Bacillati</taxon>
        <taxon>Actinomycetota</taxon>
        <taxon>Actinomycetes</taxon>
        <taxon>Micrococcales</taxon>
        <taxon>Micrococcaceae</taxon>
        <taxon>Paenarthrobacter</taxon>
    </lineage>
</organism>
<keyword evidence="2" id="KW-1185">Reference proteome</keyword>
<sequence length="225" mass="23719">MVRVKPDDFGGLFMKFRSIVTAGLGLTLVAGLVAPSAAIAAQKPDTPVVKQVDENTKSLTTVSPTPTEAQKQQGRATIQAAEAADPAAFAERVNLIRASPKTLAYLKSFKGLDVNEQISGLAASMPTEPLIGFTGLVEAGAIEFKVKTIKNGWYSTEMIVHEQPLVQTRDLGSLPRCPSAWAAFWAWFAVNVTTCGAFAPFPVAAFACAAGFAVGGAIIDFNRGC</sequence>
<dbReference type="EMBL" id="JBIYEW010000003">
    <property type="protein sequence ID" value="MFK4640674.1"/>
    <property type="molecule type" value="Genomic_DNA"/>
</dbReference>
<evidence type="ECO:0000313" key="2">
    <source>
        <dbReference type="Proteomes" id="UP001620520"/>
    </source>
</evidence>
<accession>A0ABW8NAR2</accession>
<comment type="caution">
    <text evidence="1">The sequence shown here is derived from an EMBL/GenBank/DDBJ whole genome shotgun (WGS) entry which is preliminary data.</text>
</comment>
<evidence type="ECO:0000313" key="1">
    <source>
        <dbReference type="EMBL" id="MFK4640674.1"/>
    </source>
</evidence>
<proteinExistence type="predicted"/>
<gene>
    <name evidence="1" type="ORF">ABIA52_003563</name>
</gene>
<dbReference type="Proteomes" id="UP001620520">
    <property type="component" value="Unassembled WGS sequence"/>
</dbReference>
<reference evidence="1 2" key="1">
    <citation type="submission" date="2024-10" db="EMBL/GenBank/DDBJ databases">
        <title>Novel secondary metabolite-producing bacteria for plant disease control.</title>
        <authorList>
            <person name="Chevrette M."/>
        </authorList>
    </citation>
    <scope>NUCLEOTIDE SEQUENCE [LARGE SCALE GENOMIC DNA]</scope>
    <source>
        <strain evidence="1 2">J30 TE3557</strain>
    </source>
</reference>
<protein>
    <submittedName>
        <fullName evidence="1">Uncharacterized protein</fullName>
    </submittedName>
</protein>